<protein>
    <submittedName>
        <fullName evidence="2">Zinc finger CCHC-type and RNA-binding motif-containing protein 1</fullName>
    </submittedName>
</protein>
<reference evidence="2" key="1">
    <citation type="submission" date="2019-11" db="UniProtKB">
        <authorList>
            <consortium name="WormBaseParasite"/>
        </authorList>
    </citation>
    <scope>IDENTIFICATION</scope>
</reference>
<sequence length="179" mass="20612">MSVQITSLVRGHAPKKRRKRRNLADNNPKQLTAHDESPAVPRTMRGVAWTTSTRGVTWCGATRLPPCTPPQSGRLLESVRGFDATLTSRTRKPLKTTLAPFRTEPREYASKQRVCIISFPITYCSLRQCRRIFFNFLIACVQVIYVTFRREVSAFCSTETRRFVFLNRCLTLWLNRVVC</sequence>
<name>A0A5K3EG51_MESCO</name>
<feature type="region of interest" description="Disordered" evidence="1">
    <location>
        <begin position="1"/>
        <end position="41"/>
    </location>
</feature>
<accession>A0A5K3EG51</accession>
<evidence type="ECO:0000313" key="2">
    <source>
        <dbReference type="WBParaSite" id="MCU_000291-RA"/>
    </source>
</evidence>
<dbReference type="PROSITE" id="PS50096">
    <property type="entry name" value="IQ"/>
    <property type="match status" value="1"/>
</dbReference>
<evidence type="ECO:0000256" key="1">
    <source>
        <dbReference type="SAM" id="MobiDB-lite"/>
    </source>
</evidence>
<feature type="compositionally biased region" description="Basic residues" evidence="1">
    <location>
        <begin position="12"/>
        <end position="21"/>
    </location>
</feature>
<dbReference type="WBParaSite" id="MCU_000291-RA">
    <property type="protein sequence ID" value="MCU_000291-RA"/>
    <property type="gene ID" value="MCU_000291"/>
</dbReference>
<organism evidence="2">
    <name type="scientific">Mesocestoides corti</name>
    <name type="common">Flatworm</name>
    <dbReference type="NCBI Taxonomy" id="53468"/>
    <lineage>
        <taxon>Eukaryota</taxon>
        <taxon>Metazoa</taxon>
        <taxon>Spiralia</taxon>
        <taxon>Lophotrochozoa</taxon>
        <taxon>Platyhelminthes</taxon>
        <taxon>Cestoda</taxon>
        <taxon>Eucestoda</taxon>
        <taxon>Cyclophyllidea</taxon>
        <taxon>Mesocestoididae</taxon>
        <taxon>Mesocestoides</taxon>
    </lineage>
</organism>
<dbReference type="AlphaFoldDB" id="A0A5K3EG51"/>
<proteinExistence type="predicted"/>